<organism evidence="1 2">
    <name type="scientific">Sphaerobolus stellatus (strain SS14)</name>
    <dbReference type="NCBI Taxonomy" id="990650"/>
    <lineage>
        <taxon>Eukaryota</taxon>
        <taxon>Fungi</taxon>
        <taxon>Dikarya</taxon>
        <taxon>Basidiomycota</taxon>
        <taxon>Agaricomycotina</taxon>
        <taxon>Agaricomycetes</taxon>
        <taxon>Phallomycetidae</taxon>
        <taxon>Geastrales</taxon>
        <taxon>Sphaerobolaceae</taxon>
        <taxon>Sphaerobolus</taxon>
    </lineage>
</organism>
<reference evidence="1 2" key="1">
    <citation type="submission" date="2014-06" db="EMBL/GenBank/DDBJ databases">
        <title>Evolutionary Origins and Diversification of the Mycorrhizal Mutualists.</title>
        <authorList>
            <consortium name="DOE Joint Genome Institute"/>
            <consortium name="Mycorrhizal Genomics Consortium"/>
            <person name="Kohler A."/>
            <person name="Kuo A."/>
            <person name="Nagy L.G."/>
            <person name="Floudas D."/>
            <person name="Copeland A."/>
            <person name="Barry K.W."/>
            <person name="Cichocki N."/>
            <person name="Veneault-Fourrey C."/>
            <person name="LaButti K."/>
            <person name="Lindquist E.A."/>
            <person name="Lipzen A."/>
            <person name="Lundell T."/>
            <person name="Morin E."/>
            <person name="Murat C."/>
            <person name="Riley R."/>
            <person name="Ohm R."/>
            <person name="Sun H."/>
            <person name="Tunlid A."/>
            <person name="Henrissat B."/>
            <person name="Grigoriev I.V."/>
            <person name="Hibbett D.S."/>
            <person name="Martin F."/>
        </authorList>
    </citation>
    <scope>NUCLEOTIDE SEQUENCE [LARGE SCALE GENOMIC DNA]</scope>
    <source>
        <strain evidence="1 2">SS14</strain>
    </source>
</reference>
<sequence>MKAEKGEQEMELRVDGTFAIRKFDRQDERSIKEGAWQAAARLAVELARQHWPQGEVRAVALASHHDVVTDLADSHGWQTALRYDIRQSEIMHREPKHDISAMNGLVLGWVSSKLTSENAIST</sequence>
<gene>
    <name evidence="1" type="ORF">M422DRAFT_34611</name>
</gene>
<keyword evidence="2" id="KW-1185">Reference proteome</keyword>
<proteinExistence type="predicted"/>
<dbReference type="OrthoDB" id="3265128at2759"/>
<accession>A0A0C9VDB4</accession>
<dbReference type="AlphaFoldDB" id="A0A0C9VDB4"/>
<protein>
    <submittedName>
        <fullName evidence="1">Uncharacterized protein</fullName>
    </submittedName>
</protein>
<evidence type="ECO:0000313" key="2">
    <source>
        <dbReference type="Proteomes" id="UP000054279"/>
    </source>
</evidence>
<dbReference type="EMBL" id="KN837187">
    <property type="protein sequence ID" value="KIJ35580.1"/>
    <property type="molecule type" value="Genomic_DNA"/>
</dbReference>
<dbReference type="HOGENOM" id="CLU_2028201_0_0_1"/>
<name>A0A0C9VDB4_SPHS4</name>
<evidence type="ECO:0000313" key="1">
    <source>
        <dbReference type="EMBL" id="KIJ35580.1"/>
    </source>
</evidence>
<dbReference type="Proteomes" id="UP000054279">
    <property type="component" value="Unassembled WGS sequence"/>
</dbReference>